<dbReference type="VEuPathDB" id="GiardiaDB:SS50377_28421"/>
<dbReference type="Gene3D" id="3.60.20.10">
    <property type="entry name" value="Glutamine Phosphoribosylpyrophosphate, subunit 1, domain 1"/>
    <property type="match status" value="1"/>
</dbReference>
<dbReference type="InterPro" id="IPR029055">
    <property type="entry name" value="Ntn_hydrolases_N"/>
</dbReference>
<reference evidence="4 5" key="1">
    <citation type="journal article" date="2014" name="PLoS Genet.">
        <title>The Genome of Spironucleus salmonicida Highlights a Fish Pathogen Adapted to Fluctuating Environments.</title>
        <authorList>
            <person name="Xu F."/>
            <person name="Jerlstrom-Hultqvist J."/>
            <person name="Einarsson E."/>
            <person name="Astvaldsson A."/>
            <person name="Svard S.G."/>
            <person name="Andersson J.O."/>
        </authorList>
    </citation>
    <scope>NUCLEOTIDE SEQUENCE</scope>
    <source>
        <strain evidence="5">ATCC 50377</strain>
    </source>
</reference>
<dbReference type="GO" id="GO:0005634">
    <property type="term" value="C:nucleus"/>
    <property type="evidence" value="ECO:0007669"/>
    <property type="project" value="UniProtKB-SubCell"/>
</dbReference>
<dbReference type="EMBL" id="AUWU02000009">
    <property type="protein sequence ID" value="KAH0569472.1"/>
    <property type="molecule type" value="Genomic_DNA"/>
</dbReference>
<keyword evidence="3 4" id="KW-0647">Proteasome</keyword>
<protein>
    <submittedName>
        <fullName evidence="4">Proteasome subunit beta type</fullName>
    </submittedName>
</protein>
<evidence type="ECO:0000256" key="1">
    <source>
        <dbReference type="ARBA" id="ARBA00004123"/>
    </source>
</evidence>
<sequence length="205" mass="22900">MDTVVAFTTTDYLVTLTDTVATSNIFVLGRDFDKSRTLLNNHLMICTGNAGDRCSHGDFLKAQLEYLQLQEGHISVSAAANLIRNDVWSALREHPVQLNFVYGGYEEGVGPQLYGIDNYGALQVTDRIAQNYSMYFGLAVLDEGLVQKNLTKDQILALCTKVATVLNRRFLAQQRRFLIKIVGKDGIEEISLKLDHQEVQVGTKK</sequence>
<keyword evidence="2" id="KW-0963">Cytoplasm</keyword>
<dbReference type="GO" id="GO:0005839">
    <property type="term" value="C:proteasome core complex"/>
    <property type="evidence" value="ECO:0007669"/>
    <property type="project" value="InterPro"/>
</dbReference>
<reference evidence="5" key="2">
    <citation type="submission" date="2020-12" db="EMBL/GenBank/DDBJ databases">
        <title>New Spironucleus salmonicida genome in near-complete chromosomes.</title>
        <authorList>
            <person name="Xu F."/>
            <person name="Kurt Z."/>
            <person name="Jimenez-Gonzalez A."/>
            <person name="Astvaldsson A."/>
            <person name="Andersson J.O."/>
            <person name="Svard S.G."/>
        </authorList>
    </citation>
    <scope>NUCLEOTIDE SEQUENCE</scope>
    <source>
        <strain evidence="5">ATCC 50377</strain>
    </source>
</reference>
<evidence type="ECO:0000256" key="3">
    <source>
        <dbReference type="ARBA" id="ARBA00022942"/>
    </source>
</evidence>
<dbReference type="PANTHER" id="PTHR32194:SF2">
    <property type="entry name" value="PROTEASOME SUBUNIT BETA TYPE-1"/>
    <property type="match status" value="1"/>
</dbReference>
<dbReference type="PANTHER" id="PTHR32194">
    <property type="entry name" value="METALLOPROTEASE TLDD"/>
    <property type="match status" value="1"/>
</dbReference>
<organism evidence="4">
    <name type="scientific">Spironucleus salmonicida</name>
    <dbReference type="NCBI Taxonomy" id="348837"/>
    <lineage>
        <taxon>Eukaryota</taxon>
        <taxon>Metamonada</taxon>
        <taxon>Diplomonadida</taxon>
        <taxon>Hexamitidae</taxon>
        <taxon>Hexamitinae</taxon>
        <taxon>Spironucleus</taxon>
    </lineage>
</organism>
<dbReference type="GO" id="GO:0051603">
    <property type="term" value="P:proteolysis involved in protein catabolic process"/>
    <property type="evidence" value="ECO:0007669"/>
    <property type="project" value="InterPro"/>
</dbReference>
<dbReference type="SUPFAM" id="SSF56235">
    <property type="entry name" value="N-terminal nucleophile aminohydrolases (Ntn hydrolases)"/>
    <property type="match status" value="1"/>
</dbReference>
<name>V6LF96_9EUKA</name>
<proteinExistence type="predicted"/>
<evidence type="ECO:0000313" key="5">
    <source>
        <dbReference type="EMBL" id="KAH0569472.1"/>
    </source>
</evidence>
<evidence type="ECO:0000256" key="2">
    <source>
        <dbReference type="ARBA" id="ARBA00022490"/>
    </source>
</evidence>
<evidence type="ECO:0000313" key="4">
    <source>
        <dbReference type="EMBL" id="EST43195.1"/>
    </source>
</evidence>
<dbReference type="InterPro" id="IPR001353">
    <property type="entry name" value="Proteasome_sua/b"/>
</dbReference>
<dbReference type="OrthoDB" id="268428at2759"/>
<comment type="subcellular location">
    <subcellularLocation>
        <location evidence="1">Nucleus</location>
    </subcellularLocation>
</comment>
<dbReference type="Proteomes" id="UP000018208">
    <property type="component" value="Unassembled WGS sequence"/>
</dbReference>
<dbReference type="InterPro" id="IPR023333">
    <property type="entry name" value="Proteasome_suB-type"/>
</dbReference>
<accession>V6LF96</accession>
<dbReference type="GO" id="GO:0005737">
    <property type="term" value="C:cytoplasm"/>
    <property type="evidence" value="ECO:0007669"/>
    <property type="project" value="TreeGrafter"/>
</dbReference>
<evidence type="ECO:0000313" key="6">
    <source>
        <dbReference type="Proteomes" id="UP000018208"/>
    </source>
</evidence>
<keyword evidence="6" id="KW-1185">Reference proteome</keyword>
<dbReference type="AlphaFoldDB" id="V6LF96"/>
<dbReference type="EMBL" id="KI546141">
    <property type="protein sequence ID" value="EST43195.1"/>
    <property type="molecule type" value="Genomic_DNA"/>
</dbReference>
<dbReference type="Pfam" id="PF00227">
    <property type="entry name" value="Proteasome"/>
    <property type="match status" value="1"/>
</dbReference>
<gene>
    <name evidence="4" type="ORF">SS50377_17136</name>
    <name evidence="5" type="ORF">SS50377_28421</name>
</gene>